<dbReference type="AlphaFoldDB" id="A0ABD0JS87"/>
<reference evidence="1 2" key="1">
    <citation type="journal article" date="2023" name="Sci. Data">
        <title>Genome assembly of the Korean intertidal mud-creeper Batillaria attramentaria.</title>
        <authorList>
            <person name="Patra A.K."/>
            <person name="Ho P.T."/>
            <person name="Jun S."/>
            <person name="Lee S.J."/>
            <person name="Kim Y."/>
            <person name="Won Y.J."/>
        </authorList>
    </citation>
    <scope>NUCLEOTIDE SEQUENCE [LARGE SCALE GENOMIC DNA]</scope>
    <source>
        <strain evidence="1">Wonlab-2016</strain>
    </source>
</reference>
<gene>
    <name evidence="1" type="ORF">BaRGS_00030779</name>
</gene>
<dbReference type="EMBL" id="JACVVK020000337">
    <property type="protein sequence ID" value="KAK7477950.1"/>
    <property type="molecule type" value="Genomic_DNA"/>
</dbReference>
<keyword evidence="2" id="KW-1185">Reference proteome</keyword>
<organism evidence="1 2">
    <name type="scientific">Batillaria attramentaria</name>
    <dbReference type="NCBI Taxonomy" id="370345"/>
    <lineage>
        <taxon>Eukaryota</taxon>
        <taxon>Metazoa</taxon>
        <taxon>Spiralia</taxon>
        <taxon>Lophotrochozoa</taxon>
        <taxon>Mollusca</taxon>
        <taxon>Gastropoda</taxon>
        <taxon>Caenogastropoda</taxon>
        <taxon>Sorbeoconcha</taxon>
        <taxon>Cerithioidea</taxon>
        <taxon>Batillariidae</taxon>
        <taxon>Batillaria</taxon>
    </lineage>
</organism>
<name>A0ABD0JS87_9CAEN</name>
<dbReference type="Proteomes" id="UP001519460">
    <property type="component" value="Unassembled WGS sequence"/>
</dbReference>
<evidence type="ECO:0000313" key="2">
    <source>
        <dbReference type="Proteomes" id="UP001519460"/>
    </source>
</evidence>
<comment type="caution">
    <text evidence="1">The sequence shown here is derived from an EMBL/GenBank/DDBJ whole genome shotgun (WGS) entry which is preliminary data.</text>
</comment>
<protein>
    <submittedName>
        <fullName evidence="1">Uncharacterized protein</fullName>
    </submittedName>
</protein>
<proteinExistence type="predicted"/>
<accession>A0ABD0JS87</accession>
<sequence>MTEVHSHRLRGRTPPPKPFQQDICYESSAQLFQNSVSVKGTVALLRPWVHSHVCANDRGASIPLIRRRTPPPEPLPAGYTAGSQQHTCEAWLLAARIRMLSAIIPAVLGSF</sequence>
<evidence type="ECO:0000313" key="1">
    <source>
        <dbReference type="EMBL" id="KAK7477950.1"/>
    </source>
</evidence>